<accession>A0A5C4VWY1</accession>
<dbReference type="AlphaFoldDB" id="A0A5C4VWY1"/>
<evidence type="ECO:0000313" key="2">
    <source>
        <dbReference type="Proteomes" id="UP000313231"/>
    </source>
</evidence>
<dbReference type="RefSeq" id="WP_158296535.1">
    <property type="nucleotide sequence ID" value="NZ_VDMP01000023.1"/>
</dbReference>
<dbReference type="Proteomes" id="UP000313231">
    <property type="component" value="Unassembled WGS sequence"/>
</dbReference>
<protein>
    <submittedName>
        <fullName evidence="1">Uncharacterized protein</fullName>
    </submittedName>
</protein>
<organism evidence="1 2">
    <name type="scientific">Nocardioides albidus</name>
    <dbReference type="NCBI Taxonomy" id="1517589"/>
    <lineage>
        <taxon>Bacteria</taxon>
        <taxon>Bacillati</taxon>
        <taxon>Actinomycetota</taxon>
        <taxon>Actinomycetes</taxon>
        <taxon>Propionibacteriales</taxon>
        <taxon>Nocardioidaceae</taxon>
        <taxon>Nocardioides</taxon>
    </lineage>
</organism>
<reference evidence="1 2" key="1">
    <citation type="journal article" date="2016" name="Int. J. Syst. Evol. Microbiol.">
        <title>Nocardioides albidus sp. nov., an actinobacterium isolated from garden soil.</title>
        <authorList>
            <person name="Singh H."/>
            <person name="Du J."/>
            <person name="Trinh H."/>
            <person name="Won K."/>
            <person name="Yang J.E."/>
            <person name="Yin C."/>
            <person name="Kook M."/>
            <person name="Yi T.H."/>
        </authorList>
    </citation>
    <scope>NUCLEOTIDE SEQUENCE [LARGE SCALE GENOMIC DNA]</scope>
    <source>
        <strain evidence="1 2">CCTCC AB 2015297</strain>
    </source>
</reference>
<proteinExistence type="predicted"/>
<dbReference type="EMBL" id="VDMP01000023">
    <property type="protein sequence ID" value="TNM40407.1"/>
    <property type="molecule type" value="Genomic_DNA"/>
</dbReference>
<gene>
    <name evidence="1" type="ORF">FHP29_10135</name>
</gene>
<evidence type="ECO:0000313" key="1">
    <source>
        <dbReference type="EMBL" id="TNM40407.1"/>
    </source>
</evidence>
<name>A0A5C4VWY1_9ACTN</name>
<comment type="caution">
    <text evidence="1">The sequence shown here is derived from an EMBL/GenBank/DDBJ whole genome shotgun (WGS) entry which is preliminary data.</text>
</comment>
<dbReference type="OrthoDB" id="3780349at2"/>
<sequence length="311" mass="33221">MLVAGCSDDEPRGVVPDARPAQVSGTELWAQLPTGRVTLTVGAPVRTIPGDEVVGGAAIDADDDAEFLPVAVDYGRLEGVPWSAPLGSTDPEELTKLAVEVGGRSYPVPFDDVGGRSYVEVPAGADDDLALEVTFDGVTQRIDAAGKRELGKAAGLYDATERTGVVSCGEWDVDRPGGAPRATARRCGYDLWEYPWVAGRGWAAEREAGATWVVATADMWLRADEIRSGSTACESDDLDGRLLLRVDGRDRTDDVRAETGHPPGAGRLVAQEVFLLPPAPQHDLEITSTWTCRIGDHDVEREFVDRVNAPS</sequence>
<keyword evidence="2" id="KW-1185">Reference proteome</keyword>